<keyword evidence="4" id="KW-0175">Coiled coil</keyword>
<proteinExistence type="predicted"/>
<dbReference type="OrthoDB" id="4500804at2"/>
<evidence type="ECO:0000256" key="4">
    <source>
        <dbReference type="SAM" id="Coils"/>
    </source>
</evidence>
<dbReference type="GO" id="GO:0005524">
    <property type="term" value="F:ATP binding"/>
    <property type="evidence" value="ECO:0007669"/>
    <property type="project" value="UniProtKB-KW"/>
</dbReference>
<dbReference type="Proteomes" id="UP000286208">
    <property type="component" value="Unassembled WGS sequence"/>
</dbReference>
<evidence type="ECO:0000256" key="1">
    <source>
        <dbReference type="ARBA" id="ARBA00022737"/>
    </source>
</evidence>
<dbReference type="Pfam" id="PF00005">
    <property type="entry name" value="ABC_tran"/>
    <property type="match status" value="2"/>
</dbReference>
<dbReference type="GO" id="GO:0016887">
    <property type="term" value="F:ATP hydrolysis activity"/>
    <property type="evidence" value="ECO:0007669"/>
    <property type="project" value="InterPro"/>
</dbReference>
<keyword evidence="7" id="KW-1185">Reference proteome</keyword>
<feature type="domain" description="ABC transporter" evidence="5">
    <location>
        <begin position="8"/>
        <end position="245"/>
    </location>
</feature>
<gene>
    <name evidence="6" type="ORF">EGT67_11700</name>
</gene>
<keyword evidence="3 6" id="KW-0067">ATP-binding</keyword>
<organism evidence="6 7">
    <name type="scientific">Prescottella agglutinans</name>
    <dbReference type="NCBI Taxonomy" id="1644129"/>
    <lineage>
        <taxon>Bacteria</taxon>
        <taxon>Bacillati</taxon>
        <taxon>Actinomycetota</taxon>
        <taxon>Actinomycetes</taxon>
        <taxon>Mycobacteriales</taxon>
        <taxon>Nocardiaceae</taxon>
        <taxon>Prescottella</taxon>
    </lineage>
</organism>
<dbReference type="InterPro" id="IPR003439">
    <property type="entry name" value="ABC_transporter-like_ATP-bd"/>
</dbReference>
<dbReference type="FunFam" id="3.40.50.300:FF:001320">
    <property type="entry name" value="Heme ABC transporter ATP-binding protein"/>
    <property type="match status" value="1"/>
</dbReference>
<dbReference type="PROSITE" id="PS50893">
    <property type="entry name" value="ABC_TRANSPORTER_2"/>
    <property type="match status" value="1"/>
</dbReference>
<evidence type="ECO:0000256" key="2">
    <source>
        <dbReference type="ARBA" id="ARBA00022741"/>
    </source>
</evidence>
<dbReference type="InterPro" id="IPR027417">
    <property type="entry name" value="P-loop_NTPase"/>
</dbReference>
<dbReference type="SUPFAM" id="SSF52540">
    <property type="entry name" value="P-loop containing nucleoside triphosphate hydrolases"/>
    <property type="match status" value="2"/>
</dbReference>
<dbReference type="InterPro" id="IPR003593">
    <property type="entry name" value="AAA+_ATPase"/>
</dbReference>
<dbReference type="Gene3D" id="3.40.50.300">
    <property type="entry name" value="P-loop containing nucleotide triphosphate hydrolases"/>
    <property type="match status" value="2"/>
</dbReference>
<keyword evidence="2" id="KW-0547">Nucleotide-binding</keyword>
<dbReference type="SMART" id="SM00382">
    <property type="entry name" value="AAA"/>
    <property type="match status" value="2"/>
</dbReference>
<accession>A0A3S3BEJ1</accession>
<evidence type="ECO:0000259" key="5">
    <source>
        <dbReference type="PROSITE" id="PS50893"/>
    </source>
</evidence>
<feature type="coiled-coil region" evidence="4">
    <location>
        <begin position="305"/>
        <end position="332"/>
    </location>
</feature>
<keyword evidence="1" id="KW-0677">Repeat</keyword>
<protein>
    <submittedName>
        <fullName evidence="6">ABC transporter ATP-binding protein</fullName>
    </submittedName>
</protein>
<dbReference type="RefSeq" id="WP_127916244.1">
    <property type="nucleotide sequence ID" value="NZ_RKLP01000005.1"/>
</dbReference>
<dbReference type="PANTHER" id="PTHR19211:SF6">
    <property type="entry name" value="BLL7188 PROTEIN"/>
    <property type="match status" value="1"/>
</dbReference>
<dbReference type="PANTHER" id="PTHR19211">
    <property type="entry name" value="ATP-BINDING TRANSPORT PROTEIN-RELATED"/>
    <property type="match status" value="1"/>
</dbReference>
<dbReference type="EMBL" id="RKLP01000005">
    <property type="protein sequence ID" value="RVW09441.1"/>
    <property type="molecule type" value="Genomic_DNA"/>
</dbReference>
<dbReference type="CDD" id="cd03221">
    <property type="entry name" value="ABCF_EF-3"/>
    <property type="match status" value="1"/>
</dbReference>
<evidence type="ECO:0000313" key="7">
    <source>
        <dbReference type="Proteomes" id="UP000286208"/>
    </source>
</evidence>
<comment type="caution">
    <text evidence="6">The sequence shown here is derived from an EMBL/GenBank/DDBJ whole genome shotgun (WGS) entry which is preliminary data.</text>
</comment>
<name>A0A3S3BEJ1_9NOCA</name>
<sequence>MPKSTTSVSLSDLAFSWPDGSPVVDGLDAVIGSGRTGLVGLNGSGKSTLLELIAGRLHPTRGSVTTHGTVAYLPQDLTLDPTVRVDVVLEIADIRQSLARIESGSGSDSDFDTVGTAWDIEERAVSTLHRLGLQRIVAGVADLDRTVGELSGGETTLLGLTAQLLREPDILLLDEPTNNLDGASRDLLAAAVRQFPGTVLVVSHDRDLLETMESIAELRDGRLRMFGGNFTDYLEAIEAEQEAARAAVRDARSDVRKQGRELVETQIKLDRRARYGRKMFENKREPKIVMGLRKRAAQESAGKLRGNHAEKLDDAKRTLAEAQDRVRDDREIRIDLPDTAVFPGQQVIALEGARLRSGQTLDLTVTGPERIALIGRNGAGKTTLLHAIAEHGARVPFALLPQRIDIFDDDASVAENVAGAAPHATAEQVRGSLARFLFRGAEADAPASTLSGGERLRAALAMLLAADPPPRLLMLDEPTNNLDLPSLAHLVQALNGFRGALVVVSHDSRFLRDIGITRRLEIDDSGLTEPREEPGEERPE</sequence>
<evidence type="ECO:0000256" key="3">
    <source>
        <dbReference type="ARBA" id="ARBA00022840"/>
    </source>
</evidence>
<dbReference type="InterPro" id="IPR050611">
    <property type="entry name" value="ABCF"/>
</dbReference>
<evidence type="ECO:0000313" key="6">
    <source>
        <dbReference type="EMBL" id="RVW09441.1"/>
    </source>
</evidence>
<dbReference type="AlphaFoldDB" id="A0A3S3BEJ1"/>
<reference evidence="6 7" key="1">
    <citation type="submission" date="2018-11" db="EMBL/GenBank/DDBJ databases">
        <title>Rhodococcus spongicola sp. nov. and Rhodococcus xishaensis sp. nov. from marine sponges.</title>
        <authorList>
            <person name="Li L."/>
            <person name="Lin H.W."/>
        </authorList>
    </citation>
    <scope>NUCLEOTIDE SEQUENCE [LARGE SCALE GENOMIC DNA]</scope>
    <source>
        <strain evidence="6 7">CCTCC AB2014297</strain>
    </source>
</reference>